<evidence type="ECO:0000313" key="2">
    <source>
        <dbReference type="Proteomes" id="UP000009073"/>
    </source>
</evidence>
<accession>C4LBB9</accession>
<reference evidence="2" key="1">
    <citation type="submission" date="2009-05" db="EMBL/GenBank/DDBJ databases">
        <title>Complete sequence of Tolumonas auensis DSM 9187.</title>
        <authorList>
            <consortium name="US DOE Joint Genome Institute"/>
            <person name="Lucas S."/>
            <person name="Copeland A."/>
            <person name="Lapidus A."/>
            <person name="Glavina del Rio T."/>
            <person name="Tice H."/>
            <person name="Bruce D."/>
            <person name="Goodwin L."/>
            <person name="Pitluck S."/>
            <person name="Chertkov O."/>
            <person name="Brettin T."/>
            <person name="Detter J.C."/>
            <person name="Han C."/>
            <person name="Larimer F."/>
            <person name="Land M."/>
            <person name="Hauser L."/>
            <person name="Kyrpides N."/>
            <person name="Mikhailova N."/>
            <person name="Spring S."/>
            <person name="Beller H."/>
        </authorList>
    </citation>
    <scope>NUCLEOTIDE SEQUENCE [LARGE SCALE GENOMIC DNA]</scope>
    <source>
        <strain evidence="2">DSM 9187 / TA4</strain>
    </source>
</reference>
<proteinExistence type="predicted"/>
<organism evidence="1 2">
    <name type="scientific">Tolumonas auensis (strain DSM 9187 / NBRC 110442 / TA 4)</name>
    <dbReference type="NCBI Taxonomy" id="595494"/>
    <lineage>
        <taxon>Bacteria</taxon>
        <taxon>Pseudomonadati</taxon>
        <taxon>Pseudomonadota</taxon>
        <taxon>Gammaproteobacteria</taxon>
        <taxon>Aeromonadales</taxon>
        <taxon>Aeromonadaceae</taxon>
        <taxon>Tolumonas</taxon>
    </lineage>
</organism>
<protein>
    <submittedName>
        <fullName evidence="1">Uncharacterized protein</fullName>
    </submittedName>
</protein>
<name>C4LBB9_TOLAT</name>
<evidence type="ECO:0000313" key="1">
    <source>
        <dbReference type="EMBL" id="ACQ92354.1"/>
    </source>
</evidence>
<reference evidence="1 2" key="2">
    <citation type="journal article" date="2011" name="Stand. Genomic Sci.">
        <title>Complete genome sequence of Tolumonas auensis type strain (TA 4).</title>
        <authorList>
            <person name="Chertkov O."/>
            <person name="Copeland A."/>
            <person name="Lucas S."/>
            <person name="Lapidus A."/>
            <person name="Berry K.W."/>
            <person name="Detter J.C."/>
            <person name="Del Rio T.G."/>
            <person name="Hammon N."/>
            <person name="Dalin E."/>
            <person name="Tice H."/>
            <person name="Pitluck S."/>
            <person name="Richardson P."/>
            <person name="Bruce D."/>
            <person name="Goodwin L."/>
            <person name="Han C."/>
            <person name="Tapia R."/>
            <person name="Saunders E."/>
            <person name="Schmutz J."/>
            <person name="Brettin T."/>
            <person name="Larimer F."/>
            <person name="Land M."/>
            <person name="Hauser L."/>
            <person name="Spring S."/>
            <person name="Rohde M."/>
            <person name="Kyrpides N.C."/>
            <person name="Ivanova N."/>
            <person name="Goker M."/>
            <person name="Beller H.R."/>
            <person name="Klenk H.P."/>
            <person name="Woyke T."/>
        </authorList>
    </citation>
    <scope>NUCLEOTIDE SEQUENCE [LARGE SCALE GENOMIC DNA]</scope>
    <source>
        <strain evidence="2">DSM 9187 / TA4</strain>
    </source>
</reference>
<dbReference type="RefSeq" id="WP_012728953.1">
    <property type="nucleotide sequence ID" value="NC_012691.1"/>
</dbReference>
<dbReference type="OrthoDB" id="6524844at2"/>
<dbReference type="KEGG" id="tau:Tola_0726"/>
<keyword evidence="2" id="KW-1185">Reference proteome</keyword>
<gene>
    <name evidence="1" type="ordered locus">Tola_0726</name>
</gene>
<dbReference type="HOGENOM" id="CLU_2959438_0_0_6"/>
<sequence length="59" mass="6624">MSKMTFVFDYPDGQEPSISAGMTYLDGKIVSASFSDLSEENAKLEERISSLEEELAWKD</sequence>
<dbReference type="AlphaFoldDB" id="C4LBB9"/>
<dbReference type="Proteomes" id="UP000009073">
    <property type="component" value="Chromosome"/>
</dbReference>
<dbReference type="STRING" id="595494.Tola_0726"/>
<dbReference type="EMBL" id="CP001616">
    <property type="protein sequence ID" value="ACQ92354.1"/>
    <property type="molecule type" value="Genomic_DNA"/>
</dbReference>